<dbReference type="InterPro" id="IPR011050">
    <property type="entry name" value="Pectin_lyase_fold/virulence"/>
</dbReference>
<evidence type="ECO:0000256" key="2">
    <source>
        <dbReference type="SAM" id="SignalP"/>
    </source>
</evidence>
<dbReference type="SMART" id="SM01411">
    <property type="entry name" value="Ephrin_rec_like"/>
    <property type="match status" value="1"/>
</dbReference>
<feature type="transmembrane region" description="Helical" evidence="1">
    <location>
        <begin position="746"/>
        <end position="766"/>
    </location>
</feature>
<evidence type="ECO:0000256" key="1">
    <source>
        <dbReference type="SAM" id="Phobius"/>
    </source>
</evidence>
<keyword evidence="6" id="KW-1185">Reference proteome</keyword>
<dbReference type="InterPro" id="IPR009030">
    <property type="entry name" value="Growth_fac_rcpt_cys_sf"/>
</dbReference>
<dbReference type="Pfam" id="PF07699">
    <property type="entry name" value="Ephrin_rec_like"/>
    <property type="match status" value="1"/>
</dbReference>
<sequence length="975" mass="104565">MLIFPLSLIFPLASPLSTGGELVSTLAGSTDSDIIILTASSQDYEATSATAEAAFAFPHPLHLGCDSSNGKTCVLSGSDSWGVLQLFTGTSTQTTISDLTVRLGYRIAGGGAYCQETKTSFTNVMFVDNKCGTNYYGGGVYVRDGSTVTLELCTFHQNMAPGSWGRGGAMYIDDGSVVTVSASTFSSNAANSNEYSGAAIWMHSGAATLTGSTFTGNNPNDLTRNGGTIEVTGCAAGYKGSLGDPLIVYGEFITGSLFSYECSACEEGKMSNTGDAACTDCSVGKFSASASPSCSDCGENKYNPLPGMSSCFNCPSGRYSSDTSSSSQATCIYYAPNSVAEVPPTVVAGEVMVVPLSLREHTDDALQGSTDFGSDWVTTLANTTITSSAFNRSFTNDISSMGSYSSGADGPQITIEFDAAVTWSVSISNPLNGEHFKGSPYIVEVLPSISDPSKSKADLPPAITAGDTLEGSVRTFDSFLNPTFSETDVLTWSLDESNEVKTANRSLSSQAFEISTAGAVEVSGNYQMYMSLNGVNLPPFGFVVLPAEVSPLTSTHNLNNVEDRTIDSTTETTWEVAVFPRDIYGNAVTDPSIWFTLVLTENGREKEKVLNQENDYKYNLLIMAGVSTVLEVKFYFKGTLDQIGEAQPVRLMIEPKPVESLVPIYVGVGCTLLLMPLSVWVYKQATSRGIERGKEKRLKAADKLALLIGNRRKVQYFWLAVETIDVLSDFLNFLVVAVAGGSFGSARFVLLLCVCLTSCPTGFYGVMMRLRMINGLNRIVEGDEEVMRAYSKAMSHVDGGEITAENYAIKLDLISLDLTVIELALRGMVLEDLPSTTINLWFFVVKGEVKNQNFERLLPLFAALISVFLIGRKSGLVTKRAEIIEQKRDIEETLEREGMEIDKEDAVEKVGMKGQLVTRKLSGKLCTEVFGKQARATKRLTRGSGSKFKGIGVEDLGGEEEELGEKGGGVVVPIS</sequence>
<dbReference type="Pfam" id="PF13229">
    <property type="entry name" value="Beta_helix"/>
    <property type="match status" value="1"/>
</dbReference>
<dbReference type="OrthoDB" id="199216at2759"/>
<gene>
    <name evidence="5" type="ORF">TrRE_jg2789</name>
</gene>
<evidence type="ECO:0008006" key="7">
    <source>
        <dbReference type="Google" id="ProtNLM"/>
    </source>
</evidence>
<name>A0A9W7AGD2_9STRA</name>
<dbReference type="EMBL" id="BRXZ01001444">
    <property type="protein sequence ID" value="GMH71384.1"/>
    <property type="molecule type" value="Genomic_DNA"/>
</dbReference>
<dbReference type="InterPro" id="IPR012334">
    <property type="entry name" value="Pectin_lyas_fold"/>
</dbReference>
<dbReference type="InterPro" id="IPR039448">
    <property type="entry name" value="Beta_helix"/>
</dbReference>
<dbReference type="SUPFAM" id="SSF57184">
    <property type="entry name" value="Growth factor receptor domain"/>
    <property type="match status" value="1"/>
</dbReference>
<proteinExistence type="predicted"/>
<dbReference type="SUPFAM" id="SSF51126">
    <property type="entry name" value="Pectin lyase-like"/>
    <property type="match status" value="1"/>
</dbReference>
<dbReference type="InterPro" id="IPR011641">
    <property type="entry name" value="Tyr-kin_ephrin_A/B_rcpt-like"/>
</dbReference>
<evidence type="ECO:0000313" key="6">
    <source>
        <dbReference type="Proteomes" id="UP001165082"/>
    </source>
</evidence>
<feature type="transmembrane region" description="Helical" evidence="1">
    <location>
        <begin position="716"/>
        <end position="740"/>
    </location>
</feature>
<dbReference type="PANTHER" id="PTHR46967:SF2">
    <property type="entry name" value="SUSHI, VON WILLEBRAND FACTOR TYPE A, EGF AND PENTRAXIN DOMAIN-CONTAINING PROTEIN 1-LIKE"/>
    <property type="match status" value="1"/>
</dbReference>
<dbReference type="PANTHER" id="PTHR46967">
    <property type="entry name" value="INSULIN-LIKE GROWTH FACTOR BINDING PROTEIN,N-TERMINAL"/>
    <property type="match status" value="1"/>
</dbReference>
<evidence type="ECO:0000259" key="3">
    <source>
        <dbReference type="Pfam" id="PF07699"/>
    </source>
</evidence>
<comment type="caution">
    <text evidence="5">The sequence shown here is derived from an EMBL/GenBank/DDBJ whole genome shotgun (WGS) entry which is preliminary data.</text>
</comment>
<dbReference type="Proteomes" id="UP001165082">
    <property type="component" value="Unassembled WGS sequence"/>
</dbReference>
<dbReference type="AlphaFoldDB" id="A0A9W7AGD2"/>
<keyword evidence="1" id="KW-0472">Membrane</keyword>
<accession>A0A9W7AGD2</accession>
<keyword evidence="1" id="KW-0812">Transmembrane</keyword>
<feature type="transmembrane region" description="Helical" evidence="1">
    <location>
        <begin position="662"/>
        <end position="682"/>
    </location>
</feature>
<feature type="chain" id="PRO_5040885722" description="Tyrosine-protein kinase ephrin type A/B receptor-like domain-containing protein" evidence="2">
    <location>
        <begin position="20"/>
        <end position="975"/>
    </location>
</feature>
<organism evidence="5 6">
    <name type="scientific">Triparma retinervis</name>
    <dbReference type="NCBI Taxonomy" id="2557542"/>
    <lineage>
        <taxon>Eukaryota</taxon>
        <taxon>Sar</taxon>
        <taxon>Stramenopiles</taxon>
        <taxon>Ochrophyta</taxon>
        <taxon>Bolidophyceae</taxon>
        <taxon>Parmales</taxon>
        <taxon>Triparmaceae</taxon>
        <taxon>Triparma</taxon>
    </lineage>
</organism>
<feature type="domain" description="Right handed beta helix" evidence="4">
    <location>
        <begin position="107"/>
        <end position="234"/>
    </location>
</feature>
<keyword evidence="2" id="KW-0732">Signal</keyword>
<feature type="signal peptide" evidence="2">
    <location>
        <begin position="1"/>
        <end position="19"/>
    </location>
</feature>
<feature type="domain" description="Tyrosine-protein kinase ephrin type A/B receptor-like" evidence="3">
    <location>
        <begin position="284"/>
        <end position="331"/>
    </location>
</feature>
<protein>
    <recommendedName>
        <fullName evidence="7">Tyrosine-protein kinase ephrin type A/B receptor-like domain-containing protein</fullName>
    </recommendedName>
</protein>
<reference evidence="5" key="1">
    <citation type="submission" date="2022-07" db="EMBL/GenBank/DDBJ databases">
        <title>Genome analysis of Parmales, a sister group of diatoms, reveals the evolutionary specialization of diatoms from phago-mixotrophs to photoautotrophs.</title>
        <authorList>
            <person name="Ban H."/>
            <person name="Sato S."/>
            <person name="Yoshikawa S."/>
            <person name="Kazumasa Y."/>
            <person name="Nakamura Y."/>
            <person name="Ichinomiya M."/>
            <person name="Saitoh K."/>
            <person name="Sato N."/>
            <person name="Blanc-Mathieu R."/>
            <person name="Endo H."/>
            <person name="Kuwata A."/>
            <person name="Ogata H."/>
        </authorList>
    </citation>
    <scope>NUCLEOTIDE SEQUENCE</scope>
</reference>
<dbReference type="Gene3D" id="2.160.20.10">
    <property type="entry name" value="Single-stranded right-handed beta-helix, Pectin lyase-like"/>
    <property type="match status" value="1"/>
</dbReference>
<evidence type="ECO:0000259" key="4">
    <source>
        <dbReference type="Pfam" id="PF13229"/>
    </source>
</evidence>
<evidence type="ECO:0000313" key="5">
    <source>
        <dbReference type="EMBL" id="GMH71384.1"/>
    </source>
</evidence>
<keyword evidence="1" id="KW-1133">Transmembrane helix</keyword>